<dbReference type="GO" id="GO:0020037">
    <property type="term" value="F:heme binding"/>
    <property type="evidence" value="ECO:0007669"/>
    <property type="project" value="InterPro"/>
</dbReference>
<evidence type="ECO:0000256" key="4">
    <source>
        <dbReference type="ARBA" id="ARBA00022617"/>
    </source>
</evidence>
<comment type="subcellular location">
    <subcellularLocation>
        <location evidence="2">Microsome membrane</location>
    </subcellularLocation>
</comment>
<evidence type="ECO:0000256" key="10">
    <source>
        <dbReference type="ARBA" id="ARBA00023033"/>
    </source>
</evidence>
<dbReference type="PROSITE" id="PS00086">
    <property type="entry name" value="CYTOCHROME_P450"/>
    <property type="match status" value="1"/>
</dbReference>
<dbReference type="InterPro" id="IPR017972">
    <property type="entry name" value="Cyt_P450_CS"/>
</dbReference>
<dbReference type="GO" id="GO:0005737">
    <property type="term" value="C:cytoplasm"/>
    <property type="evidence" value="ECO:0007669"/>
    <property type="project" value="TreeGrafter"/>
</dbReference>
<evidence type="ECO:0000256" key="5">
    <source>
        <dbReference type="ARBA" id="ARBA00022723"/>
    </source>
</evidence>
<dbReference type="PRINTS" id="PR01686">
    <property type="entry name" value="EP450ICYP2D"/>
</dbReference>
<name>A0A8C0GL93_CHEAB</name>
<dbReference type="FunFam" id="1.10.630.10:FF:000010">
    <property type="entry name" value="cytochrome P450 2W1 isoform X2"/>
    <property type="match status" value="1"/>
</dbReference>
<evidence type="ECO:0000256" key="3">
    <source>
        <dbReference type="ARBA" id="ARBA00010617"/>
    </source>
</evidence>
<reference evidence="15" key="2">
    <citation type="submission" date="2025-09" db="UniProtKB">
        <authorList>
            <consortium name="Ensembl"/>
        </authorList>
    </citation>
    <scope>IDENTIFICATION</scope>
</reference>
<keyword evidence="7" id="KW-0492">Microsome</keyword>
<dbReference type="InterPro" id="IPR002401">
    <property type="entry name" value="Cyt_P450_E_grp-I"/>
</dbReference>
<dbReference type="GO" id="GO:0016712">
    <property type="term" value="F:oxidoreductase activity, acting on paired donors, with incorporation or reduction of molecular oxygen, reduced flavin or flavoprotein as one donor, and incorporation of one atom of oxygen"/>
    <property type="evidence" value="ECO:0007669"/>
    <property type="project" value="InterPro"/>
</dbReference>
<evidence type="ECO:0000256" key="6">
    <source>
        <dbReference type="ARBA" id="ARBA00022824"/>
    </source>
</evidence>
<dbReference type="PANTHER" id="PTHR24300">
    <property type="entry name" value="CYTOCHROME P450 508A4-RELATED"/>
    <property type="match status" value="1"/>
</dbReference>
<gene>
    <name evidence="15" type="primary">LOC116832876</name>
</gene>
<evidence type="ECO:0000256" key="8">
    <source>
        <dbReference type="ARBA" id="ARBA00023002"/>
    </source>
</evidence>
<keyword evidence="10 13" id="KW-0503">Monooxygenase</keyword>
<keyword evidence="16" id="KW-1185">Reference proteome</keyword>
<evidence type="ECO:0000256" key="13">
    <source>
        <dbReference type="RuleBase" id="RU000461"/>
    </source>
</evidence>
<dbReference type="GO" id="GO:0006082">
    <property type="term" value="P:organic acid metabolic process"/>
    <property type="evidence" value="ECO:0007669"/>
    <property type="project" value="TreeGrafter"/>
</dbReference>
<keyword evidence="14" id="KW-0812">Transmembrane</keyword>
<dbReference type="PRINTS" id="PR00385">
    <property type="entry name" value="P450"/>
</dbReference>
<dbReference type="InterPro" id="IPR001128">
    <property type="entry name" value="Cyt_P450"/>
</dbReference>
<accession>A0A8C0GL93</accession>
<evidence type="ECO:0000256" key="1">
    <source>
        <dbReference type="ARBA" id="ARBA00001971"/>
    </source>
</evidence>
<dbReference type="PRINTS" id="PR00463">
    <property type="entry name" value="EP450I"/>
</dbReference>
<comment type="cofactor">
    <cofactor evidence="1 12">
        <name>heme</name>
        <dbReference type="ChEBI" id="CHEBI:30413"/>
    </cofactor>
</comment>
<evidence type="ECO:0000256" key="7">
    <source>
        <dbReference type="ARBA" id="ARBA00022848"/>
    </source>
</evidence>
<feature type="transmembrane region" description="Helical" evidence="14">
    <location>
        <begin position="43"/>
        <end position="65"/>
    </location>
</feature>
<comment type="similarity">
    <text evidence="3 13">Belongs to the cytochrome P450 family.</text>
</comment>
<keyword evidence="14" id="KW-1133">Transmembrane helix</keyword>
<evidence type="ECO:0000256" key="2">
    <source>
        <dbReference type="ARBA" id="ARBA00004524"/>
    </source>
</evidence>
<keyword evidence="4 12" id="KW-0349">Heme</keyword>
<sequence length="538" mass="61712">MLWTDILNKAGHSVCGESWIRLHVYHTFCLENFSLAQYQSPKMALADPIVILLLFVVTSVSILIVKKGWNKRSSLNFPPGPRPLPILGNLHQLNLKRPYQTLLELSEKYGPVFSIHMGPKNMVVLSGYKMVKEALVNQADAFAERPRIPIFEKFVKDRDTVNVMSGIIFAHGENWKVMRRFTLTTLRDFGMGRRTIENKILEECDYLIKDFESHKGNSFDTMKMMNAAVSNVIVSIMLGHRFDYEDPKFLRLIHLINESVRLSGSPMVTLFNMFPALGFLPGNHKTVFNNLEELYSFTQQTFIEHLKQLDPNDQRILYLQEKSNPNTHFKNENLQSLVSNLFTAGMETTSTTLRWGLLLMMKYPAIQKKVHEEIERVIGSAQLRYEHRTQMPYTDAVIHEIQRFANILPMSLPHETTEDVRLNGYVIPKGTYIIPLLASVLYDKTQWEKPGEFYPQHFLSTDGKFVKNEAFMPFSAGRRICAGETLAKMELFLFFTSLLQRFTFHPPPGVTSSDLDLTPAVGFTTPPMPHKICAVPCR</sequence>
<dbReference type="AlphaFoldDB" id="A0A8C0GL93"/>
<dbReference type="InterPro" id="IPR008069">
    <property type="entry name" value="Cyt_P450_E_grp-I_CYP2D-like"/>
</dbReference>
<evidence type="ECO:0000256" key="11">
    <source>
        <dbReference type="ARBA" id="ARBA00023136"/>
    </source>
</evidence>
<dbReference type="Proteomes" id="UP000694404">
    <property type="component" value="Unplaced"/>
</dbReference>
<organism evidence="15 16">
    <name type="scientific">Chelonoidis abingdonii</name>
    <name type="common">Abingdon island giant tortoise</name>
    <name type="synonym">Testudo abingdonii</name>
    <dbReference type="NCBI Taxonomy" id="106734"/>
    <lineage>
        <taxon>Eukaryota</taxon>
        <taxon>Metazoa</taxon>
        <taxon>Chordata</taxon>
        <taxon>Craniata</taxon>
        <taxon>Vertebrata</taxon>
        <taxon>Euteleostomi</taxon>
        <taxon>Archelosauria</taxon>
        <taxon>Testudinata</taxon>
        <taxon>Testudines</taxon>
        <taxon>Cryptodira</taxon>
        <taxon>Durocryptodira</taxon>
        <taxon>Testudinoidea</taxon>
        <taxon>Testudinidae</taxon>
        <taxon>Chelonoidis</taxon>
    </lineage>
</organism>
<evidence type="ECO:0000313" key="16">
    <source>
        <dbReference type="Proteomes" id="UP000694404"/>
    </source>
</evidence>
<protein>
    <recommendedName>
        <fullName evidence="17">Cytochrome P450</fullName>
    </recommendedName>
</protein>
<evidence type="ECO:0000256" key="12">
    <source>
        <dbReference type="PIRSR" id="PIRSR602401-1"/>
    </source>
</evidence>
<keyword evidence="6" id="KW-0256">Endoplasmic reticulum</keyword>
<dbReference type="InterPro" id="IPR050182">
    <property type="entry name" value="Cytochrome_P450_fam2"/>
</dbReference>
<evidence type="ECO:0000256" key="9">
    <source>
        <dbReference type="ARBA" id="ARBA00023004"/>
    </source>
</evidence>
<keyword evidence="9 12" id="KW-0408">Iron</keyword>
<dbReference type="Gene3D" id="1.10.630.10">
    <property type="entry name" value="Cytochrome P450"/>
    <property type="match status" value="1"/>
</dbReference>
<keyword evidence="8 13" id="KW-0560">Oxidoreductase</keyword>
<dbReference type="GO" id="GO:0006805">
    <property type="term" value="P:xenobiotic metabolic process"/>
    <property type="evidence" value="ECO:0007669"/>
    <property type="project" value="TreeGrafter"/>
</dbReference>
<evidence type="ECO:0000256" key="14">
    <source>
        <dbReference type="SAM" id="Phobius"/>
    </source>
</evidence>
<feature type="binding site" description="axial binding residue" evidence="12">
    <location>
        <position position="481"/>
    </location>
    <ligand>
        <name>heme</name>
        <dbReference type="ChEBI" id="CHEBI:30413"/>
    </ligand>
    <ligandPart>
        <name>Fe</name>
        <dbReference type="ChEBI" id="CHEBI:18248"/>
    </ligandPart>
</feature>
<proteinExistence type="inferred from homology"/>
<dbReference type="GO" id="GO:0046222">
    <property type="term" value="P:aflatoxin metabolic process"/>
    <property type="evidence" value="ECO:0007669"/>
    <property type="project" value="UniProtKB-ARBA"/>
</dbReference>
<dbReference type="InterPro" id="IPR036396">
    <property type="entry name" value="Cyt_P450_sf"/>
</dbReference>
<evidence type="ECO:0000313" key="15">
    <source>
        <dbReference type="Ensembl" id="ENSCABP00000009716.1"/>
    </source>
</evidence>
<dbReference type="SUPFAM" id="SSF48264">
    <property type="entry name" value="Cytochrome P450"/>
    <property type="match status" value="1"/>
</dbReference>
<keyword evidence="5 12" id="KW-0479">Metal-binding</keyword>
<dbReference type="Pfam" id="PF00067">
    <property type="entry name" value="p450"/>
    <property type="match status" value="1"/>
</dbReference>
<keyword evidence="11 14" id="KW-0472">Membrane</keyword>
<dbReference type="GO" id="GO:0005506">
    <property type="term" value="F:iron ion binding"/>
    <property type="evidence" value="ECO:0007669"/>
    <property type="project" value="InterPro"/>
</dbReference>
<dbReference type="Ensembl" id="ENSCABT00000010656.1">
    <property type="protein sequence ID" value="ENSCABP00000009716.1"/>
    <property type="gene ID" value="ENSCABG00000007305.1"/>
</dbReference>
<dbReference type="PANTHER" id="PTHR24300:SF302">
    <property type="entry name" value="CYTOCHROME P450"/>
    <property type="match status" value="1"/>
</dbReference>
<evidence type="ECO:0008006" key="17">
    <source>
        <dbReference type="Google" id="ProtNLM"/>
    </source>
</evidence>
<dbReference type="GeneTree" id="ENSGT00940000162510"/>
<reference evidence="15" key="1">
    <citation type="submission" date="2025-08" db="UniProtKB">
        <authorList>
            <consortium name="Ensembl"/>
        </authorList>
    </citation>
    <scope>IDENTIFICATION</scope>
</reference>